<dbReference type="EMBL" id="UINC01140290">
    <property type="protein sequence ID" value="SVD27347.1"/>
    <property type="molecule type" value="Genomic_DNA"/>
</dbReference>
<name>A0A382U075_9ZZZZ</name>
<reference evidence="1" key="1">
    <citation type="submission" date="2018-05" db="EMBL/GenBank/DDBJ databases">
        <authorList>
            <person name="Lanie J.A."/>
            <person name="Ng W.-L."/>
            <person name="Kazmierczak K.M."/>
            <person name="Andrzejewski T.M."/>
            <person name="Davidsen T.M."/>
            <person name="Wayne K.J."/>
            <person name="Tettelin H."/>
            <person name="Glass J.I."/>
            <person name="Rusch D."/>
            <person name="Podicherti R."/>
            <person name="Tsui H.-C.T."/>
            <person name="Winkler M.E."/>
        </authorList>
    </citation>
    <scope>NUCLEOTIDE SEQUENCE</scope>
</reference>
<evidence type="ECO:0000313" key="1">
    <source>
        <dbReference type="EMBL" id="SVD27347.1"/>
    </source>
</evidence>
<sequence>MIRTIINILLVGALGINFWSCSKASGQGHLRMVMTGNVHGQLDPCG</sequence>
<accession>A0A382U075</accession>
<gene>
    <name evidence="1" type="ORF">METZ01_LOCUS380201</name>
</gene>
<organism evidence="1">
    <name type="scientific">marine metagenome</name>
    <dbReference type="NCBI Taxonomy" id="408172"/>
    <lineage>
        <taxon>unclassified sequences</taxon>
        <taxon>metagenomes</taxon>
        <taxon>ecological metagenomes</taxon>
    </lineage>
</organism>
<proteinExistence type="predicted"/>
<dbReference type="AlphaFoldDB" id="A0A382U075"/>
<protein>
    <submittedName>
        <fullName evidence="1">Uncharacterized protein</fullName>
    </submittedName>
</protein>